<feature type="domain" description="Peptidase S8/S53" evidence="10">
    <location>
        <begin position="152"/>
        <end position="382"/>
    </location>
</feature>
<dbReference type="AlphaFoldDB" id="A0A8H6J996"/>
<evidence type="ECO:0000313" key="12">
    <source>
        <dbReference type="EMBL" id="KAF6808365.1"/>
    </source>
</evidence>
<evidence type="ECO:0000259" key="11">
    <source>
        <dbReference type="Pfam" id="PF05922"/>
    </source>
</evidence>
<gene>
    <name evidence="12" type="ORF">CSOJ01_07592</name>
</gene>
<keyword evidence="3 9" id="KW-0732">Signal</keyword>
<dbReference type="PROSITE" id="PS00136">
    <property type="entry name" value="SUBTILASE_ASP"/>
    <property type="match status" value="1"/>
</dbReference>
<dbReference type="InterPro" id="IPR023827">
    <property type="entry name" value="Peptidase_S8_Asp-AS"/>
</dbReference>
<evidence type="ECO:0000256" key="5">
    <source>
        <dbReference type="ARBA" id="ARBA00022825"/>
    </source>
</evidence>
<dbReference type="InterPro" id="IPR034193">
    <property type="entry name" value="PCSK9_ProteinaseK-like"/>
</dbReference>
<dbReference type="InterPro" id="IPR015500">
    <property type="entry name" value="Peptidase_S8_subtilisin-rel"/>
</dbReference>
<proteinExistence type="inferred from homology"/>
<dbReference type="PANTHER" id="PTHR43806">
    <property type="entry name" value="PEPTIDASE S8"/>
    <property type="match status" value="1"/>
</dbReference>
<dbReference type="FunFam" id="3.40.50.200:FF:000007">
    <property type="entry name" value="Subtilisin-like serine protease"/>
    <property type="match status" value="1"/>
</dbReference>
<feature type="compositionally biased region" description="Basic and acidic residues" evidence="8">
    <location>
        <begin position="425"/>
        <end position="437"/>
    </location>
</feature>
<dbReference type="GO" id="GO:0004252">
    <property type="term" value="F:serine-type endopeptidase activity"/>
    <property type="evidence" value="ECO:0007669"/>
    <property type="project" value="UniProtKB-UniRule"/>
</dbReference>
<accession>A0A8H6J996</accession>
<dbReference type="InterPro" id="IPR050131">
    <property type="entry name" value="Peptidase_S8_subtilisin-like"/>
</dbReference>
<dbReference type="PROSITE" id="PS51892">
    <property type="entry name" value="SUBTILASE"/>
    <property type="match status" value="1"/>
</dbReference>
<keyword evidence="4 6" id="KW-0378">Hydrolase</keyword>
<keyword evidence="5 6" id="KW-0720">Serine protease</keyword>
<evidence type="ECO:0000256" key="7">
    <source>
        <dbReference type="RuleBase" id="RU003355"/>
    </source>
</evidence>
<feature type="active site" description="Charge relay system" evidence="6">
    <location>
        <position position="191"/>
    </location>
</feature>
<evidence type="ECO:0000256" key="1">
    <source>
        <dbReference type="ARBA" id="ARBA00011073"/>
    </source>
</evidence>
<evidence type="ECO:0000256" key="3">
    <source>
        <dbReference type="ARBA" id="ARBA00022729"/>
    </source>
</evidence>
<dbReference type="InterPro" id="IPR000209">
    <property type="entry name" value="Peptidase_S8/S53_dom"/>
</dbReference>
<evidence type="ECO:0000256" key="4">
    <source>
        <dbReference type="ARBA" id="ARBA00022801"/>
    </source>
</evidence>
<name>A0A8H6J996_9PEZI</name>
<dbReference type="Proteomes" id="UP000652219">
    <property type="component" value="Unassembled WGS sequence"/>
</dbReference>
<evidence type="ECO:0000256" key="9">
    <source>
        <dbReference type="SAM" id="SignalP"/>
    </source>
</evidence>
<keyword evidence="2 6" id="KW-0645">Protease</keyword>
<feature type="signal peptide" evidence="9">
    <location>
        <begin position="1"/>
        <end position="20"/>
    </location>
</feature>
<feature type="domain" description="Inhibitor I9" evidence="11">
    <location>
        <begin position="34"/>
        <end position="112"/>
    </location>
</feature>
<feature type="chain" id="PRO_5034525600" evidence="9">
    <location>
        <begin position="21"/>
        <end position="445"/>
    </location>
</feature>
<sequence length="445" mass="46866">MLSITAAALLLASGLRALAAAVPNAAPDGVIPGQYIVSLKPGLKPTEVQHQLDWAAAVHRRSPRRRDTTGVGKSFSIGGFNAYTGSFDEDTVAQIKAGDAVLSVEPNRVVELDVFTTQENANWGLASLSSPAQLPDDGDSHPYTYDESSGEGTFAYILDTGVQISHPDFAGRAVRGYNAQPEEEFDDFGGHGTHVAGIVGSQTYGVVKKGTIVDVKVLAGLGSGSVETVLDGYNWAVNNITQTPGRLAKSVISLSLGFPVSSQTSALDDAVKAAFDLGVITVVSAGNSNQDASRRSPARAERAFTVAASDWNRTRASFSNYGSVVEMFAPGVRIKSLDLDGGYATLSGTSQAVPHVTGLVAYLRSKEDLATPQAVWDRMTKLAIEGAVHDPKGTANLLAYNGAETTATRRAKDVVVMMGSISTRVPDRPQRSERRSESSPGVLIS</sequence>
<feature type="active site" description="Charge relay system" evidence="6">
    <location>
        <position position="350"/>
    </location>
</feature>
<dbReference type="Gene3D" id="3.40.50.200">
    <property type="entry name" value="Peptidase S8/S53 domain"/>
    <property type="match status" value="1"/>
</dbReference>
<evidence type="ECO:0000313" key="13">
    <source>
        <dbReference type="Proteomes" id="UP000652219"/>
    </source>
</evidence>
<dbReference type="GO" id="GO:0005576">
    <property type="term" value="C:extracellular region"/>
    <property type="evidence" value="ECO:0007669"/>
    <property type="project" value="UniProtKB-ARBA"/>
</dbReference>
<dbReference type="InterPro" id="IPR023828">
    <property type="entry name" value="Peptidase_S8_Ser-AS"/>
</dbReference>
<evidence type="ECO:0000256" key="8">
    <source>
        <dbReference type="SAM" id="MobiDB-lite"/>
    </source>
</evidence>
<organism evidence="12 13">
    <name type="scientific">Colletotrichum sojae</name>
    <dbReference type="NCBI Taxonomy" id="2175907"/>
    <lineage>
        <taxon>Eukaryota</taxon>
        <taxon>Fungi</taxon>
        <taxon>Dikarya</taxon>
        <taxon>Ascomycota</taxon>
        <taxon>Pezizomycotina</taxon>
        <taxon>Sordariomycetes</taxon>
        <taxon>Hypocreomycetidae</taxon>
        <taxon>Glomerellales</taxon>
        <taxon>Glomerellaceae</taxon>
        <taxon>Colletotrichum</taxon>
        <taxon>Colletotrichum orchidearum species complex</taxon>
    </lineage>
</organism>
<comment type="similarity">
    <text evidence="1 6 7">Belongs to the peptidase S8 family.</text>
</comment>
<dbReference type="InterPro" id="IPR010259">
    <property type="entry name" value="S8pro/Inhibitor_I9"/>
</dbReference>
<evidence type="ECO:0000256" key="6">
    <source>
        <dbReference type="PROSITE-ProRule" id="PRU01240"/>
    </source>
</evidence>
<dbReference type="InterPro" id="IPR036852">
    <property type="entry name" value="Peptidase_S8/S53_dom_sf"/>
</dbReference>
<dbReference type="CDD" id="cd04077">
    <property type="entry name" value="Peptidases_S8_PCSK9_ProteinaseK_like"/>
    <property type="match status" value="1"/>
</dbReference>
<dbReference type="PROSITE" id="PS00138">
    <property type="entry name" value="SUBTILASE_SER"/>
    <property type="match status" value="1"/>
</dbReference>
<dbReference type="SUPFAM" id="SSF54897">
    <property type="entry name" value="Protease propeptides/inhibitors"/>
    <property type="match status" value="1"/>
</dbReference>
<keyword evidence="13" id="KW-1185">Reference proteome</keyword>
<reference evidence="12 13" key="1">
    <citation type="journal article" date="2020" name="Phytopathology">
        <title>Genome Sequence Resources of Colletotrichum truncatum, C. plurivorum, C. musicola, and C. sojae: Four Species Pathogenic to Soybean (Glycine max).</title>
        <authorList>
            <person name="Rogerio F."/>
            <person name="Boufleur T.R."/>
            <person name="Ciampi-Guillardi M."/>
            <person name="Sukno S.A."/>
            <person name="Thon M.R."/>
            <person name="Massola Junior N.S."/>
            <person name="Baroncelli R."/>
        </authorList>
    </citation>
    <scope>NUCLEOTIDE SEQUENCE [LARGE SCALE GENOMIC DNA]</scope>
    <source>
        <strain evidence="12 13">LFN0009</strain>
    </source>
</reference>
<dbReference type="PROSITE" id="PS00137">
    <property type="entry name" value="SUBTILASE_HIS"/>
    <property type="match status" value="1"/>
</dbReference>
<comment type="caution">
    <text evidence="12">The sequence shown here is derived from an EMBL/GenBank/DDBJ whole genome shotgun (WGS) entry which is preliminary data.</text>
</comment>
<dbReference type="Pfam" id="PF05922">
    <property type="entry name" value="Inhibitor_I9"/>
    <property type="match status" value="1"/>
</dbReference>
<dbReference type="SUPFAM" id="SSF52743">
    <property type="entry name" value="Subtilisin-like"/>
    <property type="match status" value="1"/>
</dbReference>
<evidence type="ECO:0000259" key="10">
    <source>
        <dbReference type="Pfam" id="PF00082"/>
    </source>
</evidence>
<dbReference type="GO" id="GO:0006508">
    <property type="term" value="P:proteolysis"/>
    <property type="evidence" value="ECO:0007669"/>
    <property type="project" value="UniProtKB-KW"/>
</dbReference>
<evidence type="ECO:0000256" key="2">
    <source>
        <dbReference type="ARBA" id="ARBA00022670"/>
    </source>
</evidence>
<feature type="region of interest" description="Disordered" evidence="8">
    <location>
        <begin position="421"/>
        <end position="445"/>
    </location>
</feature>
<dbReference type="PANTHER" id="PTHR43806:SF58">
    <property type="entry name" value="ALKALINE PROTEASE 1-RELATED"/>
    <property type="match status" value="1"/>
</dbReference>
<dbReference type="PRINTS" id="PR00723">
    <property type="entry name" value="SUBTILISIN"/>
</dbReference>
<dbReference type="Pfam" id="PF00082">
    <property type="entry name" value="Peptidase_S8"/>
    <property type="match status" value="1"/>
</dbReference>
<protein>
    <submittedName>
        <fullName evidence="12">Alkaline serine protease alp1</fullName>
    </submittedName>
</protein>
<dbReference type="EMBL" id="WIGN01000119">
    <property type="protein sequence ID" value="KAF6808365.1"/>
    <property type="molecule type" value="Genomic_DNA"/>
</dbReference>
<dbReference type="InterPro" id="IPR022398">
    <property type="entry name" value="Peptidase_S8_His-AS"/>
</dbReference>
<feature type="active site" description="Charge relay system" evidence="6">
    <location>
        <position position="159"/>
    </location>
</feature>